<comment type="caution">
    <text evidence="2">The sequence shown here is derived from an EMBL/GenBank/DDBJ whole genome shotgun (WGS) entry which is preliminary data.</text>
</comment>
<feature type="compositionally biased region" description="Basic residues" evidence="1">
    <location>
        <begin position="142"/>
        <end position="151"/>
    </location>
</feature>
<feature type="region of interest" description="Disordered" evidence="1">
    <location>
        <begin position="182"/>
        <end position="208"/>
    </location>
</feature>
<reference evidence="2 3" key="1">
    <citation type="submission" date="2020-08" db="EMBL/GenBank/DDBJ databases">
        <title>Functional genomics of gut bacteria from endangered species of beetles.</title>
        <authorList>
            <person name="Carlos-Shanley C."/>
        </authorList>
    </citation>
    <scope>NUCLEOTIDE SEQUENCE [LARGE SCALE GENOMIC DNA]</scope>
    <source>
        <strain evidence="2 3">S00245</strain>
    </source>
</reference>
<evidence type="ECO:0000256" key="1">
    <source>
        <dbReference type="SAM" id="MobiDB-lite"/>
    </source>
</evidence>
<dbReference type="RefSeq" id="WP_184250426.1">
    <property type="nucleotide sequence ID" value="NZ_JACHLR010000036.1"/>
</dbReference>
<feature type="region of interest" description="Disordered" evidence="1">
    <location>
        <begin position="115"/>
        <end position="169"/>
    </location>
</feature>
<proteinExistence type="predicted"/>
<evidence type="ECO:0000313" key="2">
    <source>
        <dbReference type="EMBL" id="MBB4860897.1"/>
    </source>
</evidence>
<dbReference type="EMBL" id="JACHLR010000036">
    <property type="protein sequence ID" value="MBB4860897.1"/>
    <property type="molecule type" value="Genomic_DNA"/>
</dbReference>
<feature type="compositionally biased region" description="Polar residues" evidence="1">
    <location>
        <begin position="127"/>
        <end position="136"/>
    </location>
</feature>
<protein>
    <submittedName>
        <fullName evidence="2">Uncharacterized protein</fullName>
    </submittedName>
</protein>
<dbReference type="Proteomes" id="UP000555448">
    <property type="component" value="Unassembled WGS sequence"/>
</dbReference>
<name>A0A7W7KDM3_9SPHN</name>
<evidence type="ECO:0000313" key="3">
    <source>
        <dbReference type="Proteomes" id="UP000555448"/>
    </source>
</evidence>
<keyword evidence="3" id="KW-1185">Reference proteome</keyword>
<organism evidence="2 3">
    <name type="scientific">Novosphingobium chloroacetimidivorans</name>
    <dbReference type="NCBI Taxonomy" id="1428314"/>
    <lineage>
        <taxon>Bacteria</taxon>
        <taxon>Pseudomonadati</taxon>
        <taxon>Pseudomonadota</taxon>
        <taxon>Alphaproteobacteria</taxon>
        <taxon>Sphingomonadales</taxon>
        <taxon>Sphingomonadaceae</taxon>
        <taxon>Novosphingobium</taxon>
    </lineage>
</organism>
<sequence length="208" mass="21984">MTGGAMGLDIVRIDKALKIKTFTIGLQIGGALGALSGIPGGEIIGSIADRLLGDVLKKAKKGYASDIGLNSDGRASYAIAGNSAFRKVAAGGAAESLATALDRIAEQLMVGSLPASSSAESARPIRSTPSMRNQVTRPGAKSSRRWKRQSARRWSMPSTRASSPAFARARRRCARPLTISIRSRKTLSPSQRIKKTEALEGPARRRLG</sequence>
<feature type="compositionally biased region" description="Low complexity" evidence="1">
    <location>
        <begin position="157"/>
        <end position="167"/>
    </location>
</feature>
<accession>A0A7W7KDM3</accession>
<dbReference type="AlphaFoldDB" id="A0A7W7KDM3"/>
<gene>
    <name evidence="2" type="ORF">HNO88_004243</name>
</gene>